<feature type="binding site" evidence="7">
    <location>
        <begin position="38"/>
        <end position="39"/>
    </location>
    <ligand>
        <name>substrate</name>
    </ligand>
</feature>
<dbReference type="Proteomes" id="UP000585050">
    <property type="component" value="Unassembled WGS sequence"/>
</dbReference>
<dbReference type="InterPro" id="IPR033134">
    <property type="entry name" value="Asp/Glu_racemase_AS_2"/>
</dbReference>
<dbReference type="GO" id="GO:0071555">
    <property type="term" value="P:cell wall organization"/>
    <property type="evidence" value="ECO:0007669"/>
    <property type="project" value="UniProtKB-KW"/>
</dbReference>
<dbReference type="Pfam" id="PF01177">
    <property type="entry name" value="Asp_Glu_race"/>
    <property type="match status" value="1"/>
</dbReference>
<keyword evidence="4 7" id="KW-0573">Peptidoglycan synthesis</keyword>
<accession>A0A7X8SHL3</accession>
<dbReference type="InterPro" id="IPR018187">
    <property type="entry name" value="Asp/Glu_racemase_AS_1"/>
</dbReference>
<comment type="catalytic activity">
    <reaction evidence="1 7">
        <text>L-glutamate = D-glutamate</text>
        <dbReference type="Rhea" id="RHEA:12813"/>
        <dbReference type="ChEBI" id="CHEBI:29985"/>
        <dbReference type="ChEBI" id="CHEBI:29986"/>
        <dbReference type="EC" id="5.1.1.3"/>
    </reaction>
</comment>
<evidence type="ECO:0000256" key="5">
    <source>
        <dbReference type="ARBA" id="ARBA00023235"/>
    </source>
</evidence>
<dbReference type="UniPathway" id="UPA00219"/>
<protein>
    <recommendedName>
        <fullName evidence="2 7">Glutamate racemase</fullName>
        <ecNumber evidence="2 7">5.1.1.3</ecNumber>
    </recommendedName>
</protein>
<feature type="binding site" evidence="7">
    <location>
        <begin position="6"/>
        <end position="7"/>
    </location>
    <ligand>
        <name>substrate</name>
    </ligand>
</feature>
<evidence type="ECO:0000256" key="1">
    <source>
        <dbReference type="ARBA" id="ARBA00001602"/>
    </source>
</evidence>
<name>A0A7X8SHL3_9BACT</name>
<keyword evidence="3 7" id="KW-0133">Cell shape</keyword>
<dbReference type="NCBIfam" id="TIGR00067">
    <property type="entry name" value="glut_race"/>
    <property type="match status" value="1"/>
</dbReference>
<dbReference type="RefSeq" id="WP_168880971.1">
    <property type="nucleotide sequence ID" value="NZ_JABAIL010000001.1"/>
</dbReference>
<evidence type="ECO:0000256" key="6">
    <source>
        <dbReference type="ARBA" id="ARBA00023316"/>
    </source>
</evidence>
<dbReference type="SUPFAM" id="SSF53681">
    <property type="entry name" value="Aspartate/glutamate racemase"/>
    <property type="match status" value="2"/>
</dbReference>
<comment type="caution">
    <text evidence="8">The sequence shown here is derived from an EMBL/GenBank/DDBJ whole genome shotgun (WGS) entry which is preliminary data.</text>
</comment>
<feature type="binding site" evidence="7">
    <location>
        <begin position="180"/>
        <end position="181"/>
    </location>
    <ligand>
        <name>substrate</name>
    </ligand>
</feature>
<comment type="similarity">
    <text evidence="7">Belongs to the aspartate/glutamate racemases family.</text>
</comment>
<keyword evidence="9" id="KW-1185">Reference proteome</keyword>
<dbReference type="InterPro" id="IPR015942">
    <property type="entry name" value="Asp/Glu/hydantoin_racemase"/>
</dbReference>
<comment type="pathway">
    <text evidence="7">Cell wall biogenesis; peptidoglycan biosynthesis.</text>
</comment>
<evidence type="ECO:0000256" key="2">
    <source>
        <dbReference type="ARBA" id="ARBA00013090"/>
    </source>
</evidence>
<feature type="active site" description="Proton donor/acceptor" evidence="7">
    <location>
        <position position="69"/>
    </location>
</feature>
<sequence length="263" mass="29425">MIGLFDSGYGGLSVFRVLKETLPDTPLIYYADHEHCPYGQKSKEYLINRAEKITEVLIEQGAEIIVVACNTATAAAIDHLRNNYDIPFVGMEPAIKPAALSSITKAVGVLATEGTFSGKLFNETKEKYAKDIKVVIQPGTGLVELVEAHKMHTYKSWQVLYPLLKKMKEENVDQIVLGCTHYPFLFEDIQKLAGEHVTLIDPAPAVAKQVVRIKETILDFPEKGKAQFYQFITSHADVKNFRASVLKLVDVNDDNTLFAYDWS</sequence>
<dbReference type="InterPro" id="IPR004391">
    <property type="entry name" value="Glu_race"/>
</dbReference>
<dbReference type="InterPro" id="IPR001920">
    <property type="entry name" value="Asp/Glu_race"/>
</dbReference>
<dbReference type="PANTHER" id="PTHR21198:SF2">
    <property type="entry name" value="GLUTAMATE RACEMASE"/>
    <property type="match status" value="1"/>
</dbReference>
<reference evidence="8 9" key="1">
    <citation type="submission" date="2020-04" db="EMBL/GenBank/DDBJ databases">
        <title>Flammeovirga sp. SR4, a novel species isolated from seawater.</title>
        <authorList>
            <person name="Wang X."/>
        </authorList>
    </citation>
    <scope>NUCLEOTIDE SEQUENCE [LARGE SCALE GENOMIC DNA]</scope>
    <source>
        <strain evidence="8 9">SR4</strain>
    </source>
</reference>
<organism evidence="8 9">
    <name type="scientific">Flammeovirga agarivorans</name>
    <dbReference type="NCBI Taxonomy" id="2726742"/>
    <lineage>
        <taxon>Bacteria</taxon>
        <taxon>Pseudomonadati</taxon>
        <taxon>Bacteroidota</taxon>
        <taxon>Cytophagia</taxon>
        <taxon>Cytophagales</taxon>
        <taxon>Flammeovirgaceae</taxon>
        <taxon>Flammeovirga</taxon>
    </lineage>
</organism>
<keyword evidence="5 7" id="KW-0413">Isomerase</keyword>
<dbReference type="AlphaFoldDB" id="A0A7X8SHL3"/>
<dbReference type="GO" id="GO:0008360">
    <property type="term" value="P:regulation of cell shape"/>
    <property type="evidence" value="ECO:0007669"/>
    <property type="project" value="UniProtKB-KW"/>
</dbReference>
<dbReference type="GO" id="GO:0009252">
    <property type="term" value="P:peptidoglycan biosynthetic process"/>
    <property type="evidence" value="ECO:0007669"/>
    <property type="project" value="UniProtKB-UniRule"/>
</dbReference>
<dbReference type="EC" id="5.1.1.3" evidence="2 7"/>
<evidence type="ECO:0000313" key="8">
    <source>
        <dbReference type="EMBL" id="NLR90263.1"/>
    </source>
</evidence>
<dbReference type="Gene3D" id="3.40.50.1860">
    <property type="match status" value="2"/>
</dbReference>
<evidence type="ECO:0000256" key="3">
    <source>
        <dbReference type="ARBA" id="ARBA00022960"/>
    </source>
</evidence>
<dbReference type="PROSITE" id="PS00923">
    <property type="entry name" value="ASP_GLU_RACEMASE_1"/>
    <property type="match status" value="1"/>
</dbReference>
<dbReference type="GO" id="GO:0008881">
    <property type="term" value="F:glutamate racemase activity"/>
    <property type="evidence" value="ECO:0007669"/>
    <property type="project" value="UniProtKB-UniRule"/>
</dbReference>
<comment type="function">
    <text evidence="7">Provides the (R)-glutamate required for cell wall biosynthesis.</text>
</comment>
<dbReference type="PANTHER" id="PTHR21198">
    <property type="entry name" value="GLUTAMATE RACEMASE"/>
    <property type="match status" value="1"/>
</dbReference>
<proteinExistence type="inferred from homology"/>
<evidence type="ECO:0000256" key="7">
    <source>
        <dbReference type="HAMAP-Rule" id="MF_00258"/>
    </source>
</evidence>
<evidence type="ECO:0000313" key="9">
    <source>
        <dbReference type="Proteomes" id="UP000585050"/>
    </source>
</evidence>
<keyword evidence="6 7" id="KW-0961">Cell wall biogenesis/degradation</keyword>
<dbReference type="PROSITE" id="PS00924">
    <property type="entry name" value="ASP_GLU_RACEMASE_2"/>
    <property type="match status" value="1"/>
</dbReference>
<dbReference type="EMBL" id="JABAIL010000001">
    <property type="protein sequence ID" value="NLR90263.1"/>
    <property type="molecule type" value="Genomic_DNA"/>
</dbReference>
<dbReference type="HAMAP" id="MF_00258">
    <property type="entry name" value="Glu_racemase"/>
    <property type="match status" value="1"/>
</dbReference>
<feature type="binding site" evidence="7">
    <location>
        <begin position="70"/>
        <end position="71"/>
    </location>
    <ligand>
        <name>substrate</name>
    </ligand>
</feature>
<gene>
    <name evidence="7 8" type="primary">murI</name>
    <name evidence="8" type="ORF">HGP29_03555</name>
</gene>
<evidence type="ECO:0000256" key="4">
    <source>
        <dbReference type="ARBA" id="ARBA00022984"/>
    </source>
</evidence>
<feature type="active site" description="Proton donor/acceptor" evidence="7">
    <location>
        <position position="179"/>
    </location>
</feature>